<name>A0ACB9SQV8_HOLOL</name>
<evidence type="ECO:0000313" key="2">
    <source>
        <dbReference type="Proteomes" id="UP001056778"/>
    </source>
</evidence>
<sequence>MSSNYNSREDLGPKDRHRSSSATESSKPTNIAARRQPGPIAPTSLPYTQGLAGNNTIRERCDSMPSRARTTSEGNHIPFLSQQRYLLPHRPISIGSPITPPSAAGSTDSAGSSTSIDDEHWHDSDILGVGSTTTTRCCPHSMTPDEPIAEENGEDMVDGGPYHLHSGSSCVTFIPRQAHTRSDDGYVDMSPSNRNHHSFMSPTASLSSVTSGTPSTDIRFIEYTMDKVSSYLTASEDEGSDRPARAYSFGSRPETGRYRTSQASDAARERAYSFGAKTKKIHGRILPPYASYQHNTGTKSSSAPLLSSYRLQGSHSSLNPLNDDHMELDFSKPVTTNSGYLDMKPGKAPSGYVEMKPGIPPETNHDNKRKPHLQNSLIHKPNRATSVDANKNQDYVDMTAGTSPGKSENYITRSTNNREIPSGYMEMDMAKIRRDMKNRTVSDGAREGVTTTSHQRQTSLDGTDPENSDYTNMSLGSSSSTKKKDRKTNKKDKVRSQPIQIQTTNTVTPSTLYSMAKGPSSSSPLLYSWSGRKYSTGTPPKMCLPLSTSNYGLYSSLPRQRSRKNSRRDSKDSSTSSATTPSSSSTLFPMSLNSPSSPIKTETIPKLPPSTSRFGSNDDYAVMDFCRTKTNTKPESSGDSDYVNYNPAKPYTRTHSADYVPIIPQTTKITKDPTSSNLEGSYRSLENLRSNETESPSGNETGDKAKSRPDSVTSSETGSNLSRPGSTSSELGSTSSTLIGGSSRPPSVGNDPTRPPSTTSNDMQLCYASLELVRSDEDGSRSPRTLKTQTSDGSANSAASSSSGAAEQDTAFTYAKIDFVRSGESFKHNQPFINNAKVKH</sequence>
<proteinExistence type="predicted"/>
<gene>
    <name evidence="1" type="ORF">MML48_8g00012582</name>
</gene>
<evidence type="ECO:0000313" key="1">
    <source>
        <dbReference type="EMBL" id="KAI4456394.1"/>
    </source>
</evidence>
<dbReference type="Proteomes" id="UP001056778">
    <property type="component" value="Chromosome 8"/>
</dbReference>
<reference evidence="1" key="1">
    <citation type="submission" date="2022-04" db="EMBL/GenBank/DDBJ databases">
        <title>Chromosome-scale genome assembly of Holotrichia oblita Faldermann.</title>
        <authorList>
            <person name="Rongchong L."/>
        </authorList>
    </citation>
    <scope>NUCLEOTIDE SEQUENCE</scope>
    <source>
        <strain evidence="1">81SQS9</strain>
    </source>
</reference>
<accession>A0ACB9SQV8</accession>
<dbReference type="EMBL" id="CM043022">
    <property type="protein sequence ID" value="KAI4456394.1"/>
    <property type="molecule type" value="Genomic_DNA"/>
</dbReference>
<organism evidence="1 2">
    <name type="scientific">Holotrichia oblita</name>
    <name type="common">Chafer beetle</name>
    <dbReference type="NCBI Taxonomy" id="644536"/>
    <lineage>
        <taxon>Eukaryota</taxon>
        <taxon>Metazoa</taxon>
        <taxon>Ecdysozoa</taxon>
        <taxon>Arthropoda</taxon>
        <taxon>Hexapoda</taxon>
        <taxon>Insecta</taxon>
        <taxon>Pterygota</taxon>
        <taxon>Neoptera</taxon>
        <taxon>Endopterygota</taxon>
        <taxon>Coleoptera</taxon>
        <taxon>Polyphaga</taxon>
        <taxon>Scarabaeiformia</taxon>
        <taxon>Scarabaeidae</taxon>
        <taxon>Melolonthinae</taxon>
        <taxon>Holotrichia</taxon>
    </lineage>
</organism>
<comment type="caution">
    <text evidence="1">The sequence shown here is derived from an EMBL/GenBank/DDBJ whole genome shotgun (WGS) entry which is preliminary data.</text>
</comment>
<protein>
    <submittedName>
        <fullName evidence="1">Uncharacterized protein</fullName>
    </submittedName>
</protein>
<keyword evidence="2" id="KW-1185">Reference proteome</keyword>